<reference evidence="1" key="1">
    <citation type="submission" date="2022-10" db="EMBL/GenBank/DDBJ databases">
        <title>Comparative genomic analysis of Cohnella hashimotonis sp. nov., isolated from the International Space Station.</title>
        <authorList>
            <person name="Simpson A."/>
            <person name="Venkateswaran K."/>
        </authorList>
    </citation>
    <scope>NUCLEOTIDE SEQUENCE</scope>
    <source>
        <strain evidence="1">DSM 28161</strain>
    </source>
</reference>
<evidence type="ECO:0000313" key="2">
    <source>
        <dbReference type="Proteomes" id="UP001153404"/>
    </source>
</evidence>
<evidence type="ECO:0000313" key="1">
    <source>
        <dbReference type="EMBL" id="MDG0810609.1"/>
    </source>
</evidence>
<dbReference type="AlphaFoldDB" id="A0A9X4KYJ2"/>
<protein>
    <submittedName>
        <fullName evidence="1">Uncharacterized protein</fullName>
    </submittedName>
</protein>
<dbReference type="Proteomes" id="UP001153404">
    <property type="component" value="Unassembled WGS sequence"/>
</dbReference>
<comment type="caution">
    <text evidence="1">The sequence shown here is derived from an EMBL/GenBank/DDBJ whole genome shotgun (WGS) entry which is preliminary data.</text>
</comment>
<sequence>MDARINENKHLVSIIDEAIEKSHLDMFNEKISRIIAKLAVGHSVYELSEGYCIVDKIIEFSFLNNMTNEEIEEFTLPFNLNDQLLPEVGSRAFERIQFLEINLTAKHNSEQQIIVPLILLDWVDVQDNKYLYTCYRFGDETLVKMIINDFLYSKAVLKVE</sequence>
<name>A0A9X4KYJ2_9BACL</name>
<accession>A0A9X4KYJ2</accession>
<dbReference type="RefSeq" id="WP_277532534.1">
    <property type="nucleotide sequence ID" value="NZ_JAPDIA010000003.1"/>
</dbReference>
<proteinExistence type="predicted"/>
<dbReference type="EMBL" id="JAPDIA010000003">
    <property type="protein sequence ID" value="MDG0810609.1"/>
    <property type="molecule type" value="Genomic_DNA"/>
</dbReference>
<organism evidence="1 2">
    <name type="scientific">Cohnella rhizosphaerae</name>
    <dbReference type="NCBI Taxonomy" id="1457232"/>
    <lineage>
        <taxon>Bacteria</taxon>
        <taxon>Bacillati</taxon>
        <taxon>Bacillota</taxon>
        <taxon>Bacilli</taxon>
        <taxon>Bacillales</taxon>
        <taxon>Paenibacillaceae</taxon>
        <taxon>Cohnella</taxon>
    </lineage>
</organism>
<gene>
    <name evidence="1" type="ORF">OMP40_15470</name>
</gene>
<keyword evidence="2" id="KW-1185">Reference proteome</keyword>